<sequence>MMKSNLGPRKGNGEASLKRYKPSALPPVLTPTKNEANERRTSIQDLYNAFQEREDRANGPLSTETNVGVEAKQAGADESQSWAAIKKVRNRLNAQKGRQKQQNQMKFLEHEQLRLSSSNGALSYQNAHLKDAIRQIKKERYASKNKHAIVVDASSTELNTRIPSQQTGRGILDQQQFAALLQGLDDLTRRMPQGLPLTAHGLPPLTAASRTEWAPAATTTLRPMSNMNHASAPFGGMSTGQNFCCEVYMVYSALDPSIKLVYHGSRHHPLCRSCR</sequence>
<dbReference type="EMBL" id="CAKOGP040002014">
    <property type="protein sequence ID" value="CAJ1959683.1"/>
    <property type="molecule type" value="Genomic_DNA"/>
</dbReference>
<accession>A0AAD2G1Q3</accession>
<reference evidence="2" key="1">
    <citation type="submission" date="2023-08" db="EMBL/GenBank/DDBJ databases">
        <authorList>
            <person name="Audoor S."/>
            <person name="Bilcke G."/>
        </authorList>
    </citation>
    <scope>NUCLEOTIDE SEQUENCE</scope>
</reference>
<evidence type="ECO:0000313" key="3">
    <source>
        <dbReference type="Proteomes" id="UP001295423"/>
    </source>
</evidence>
<comment type="caution">
    <text evidence="2">The sequence shown here is derived from an EMBL/GenBank/DDBJ whole genome shotgun (WGS) entry which is preliminary data.</text>
</comment>
<dbReference type="AlphaFoldDB" id="A0AAD2G1Q3"/>
<name>A0AAD2G1Q3_9STRA</name>
<evidence type="ECO:0000313" key="2">
    <source>
        <dbReference type="EMBL" id="CAJ1959683.1"/>
    </source>
</evidence>
<protein>
    <recommendedName>
        <fullName evidence="4">BZIP domain-containing protein</fullName>
    </recommendedName>
</protein>
<feature type="region of interest" description="Disordered" evidence="1">
    <location>
        <begin position="1"/>
        <end position="41"/>
    </location>
</feature>
<dbReference type="Proteomes" id="UP001295423">
    <property type="component" value="Unassembled WGS sequence"/>
</dbReference>
<keyword evidence="3" id="KW-1185">Reference proteome</keyword>
<organism evidence="2 3">
    <name type="scientific">Cylindrotheca closterium</name>
    <dbReference type="NCBI Taxonomy" id="2856"/>
    <lineage>
        <taxon>Eukaryota</taxon>
        <taxon>Sar</taxon>
        <taxon>Stramenopiles</taxon>
        <taxon>Ochrophyta</taxon>
        <taxon>Bacillariophyta</taxon>
        <taxon>Bacillariophyceae</taxon>
        <taxon>Bacillariophycidae</taxon>
        <taxon>Bacillariales</taxon>
        <taxon>Bacillariaceae</taxon>
        <taxon>Cylindrotheca</taxon>
    </lineage>
</organism>
<proteinExistence type="predicted"/>
<dbReference type="CDD" id="cd14686">
    <property type="entry name" value="bZIP"/>
    <property type="match status" value="1"/>
</dbReference>
<evidence type="ECO:0000256" key="1">
    <source>
        <dbReference type="SAM" id="MobiDB-lite"/>
    </source>
</evidence>
<dbReference type="Gene3D" id="1.20.5.170">
    <property type="match status" value="1"/>
</dbReference>
<evidence type="ECO:0008006" key="4">
    <source>
        <dbReference type="Google" id="ProtNLM"/>
    </source>
</evidence>
<gene>
    <name evidence="2" type="ORF">CYCCA115_LOCUS18102</name>
</gene>
<dbReference type="GO" id="GO:0003700">
    <property type="term" value="F:DNA-binding transcription factor activity"/>
    <property type="evidence" value="ECO:0007669"/>
    <property type="project" value="InterPro"/>
</dbReference>
<dbReference type="InterPro" id="IPR046347">
    <property type="entry name" value="bZIP_sf"/>
</dbReference>
<dbReference type="SUPFAM" id="SSF57959">
    <property type="entry name" value="Leucine zipper domain"/>
    <property type="match status" value="1"/>
</dbReference>